<feature type="chain" id="PRO_5037586133" evidence="1">
    <location>
        <begin position="24"/>
        <end position="272"/>
    </location>
</feature>
<reference evidence="2" key="1">
    <citation type="journal article" date="2014" name="Int. J. Syst. Evol. Microbiol.">
        <title>Complete genome sequence of Corynebacterium casei LMG S-19264T (=DSM 44701T), isolated from a smear-ripened cheese.</title>
        <authorList>
            <consortium name="US DOE Joint Genome Institute (JGI-PGF)"/>
            <person name="Walter F."/>
            <person name="Albersmeier A."/>
            <person name="Kalinowski J."/>
            <person name="Ruckert C."/>
        </authorList>
    </citation>
    <scope>NUCLEOTIDE SEQUENCE</scope>
    <source>
        <strain evidence="2">CGMCC 1.15425</strain>
    </source>
</reference>
<keyword evidence="3" id="KW-1185">Reference proteome</keyword>
<evidence type="ECO:0000313" key="2">
    <source>
        <dbReference type="EMBL" id="GFZ78116.1"/>
    </source>
</evidence>
<evidence type="ECO:0000313" key="3">
    <source>
        <dbReference type="Proteomes" id="UP000627715"/>
    </source>
</evidence>
<keyword evidence="1" id="KW-0732">Signal</keyword>
<protein>
    <submittedName>
        <fullName evidence="2">Uncharacterized protein</fullName>
    </submittedName>
</protein>
<reference evidence="2" key="2">
    <citation type="submission" date="2020-09" db="EMBL/GenBank/DDBJ databases">
        <authorList>
            <person name="Sun Q."/>
            <person name="Zhou Y."/>
        </authorList>
    </citation>
    <scope>NUCLEOTIDE SEQUENCE</scope>
    <source>
        <strain evidence="2">CGMCC 1.15425</strain>
    </source>
</reference>
<dbReference type="Proteomes" id="UP000627715">
    <property type="component" value="Unassembled WGS sequence"/>
</dbReference>
<proteinExistence type="predicted"/>
<accession>A0A916QKE1</accession>
<sequence length="272" mass="30814">MTINNLRISTLLAFMLFSASSLADISDNDQRQSACATLELMAKMTAINLILPANHDNLATLQETQNHLVAMNQLACQSVHFNEEIQFENRYDNGRLISRDLAESPWYFPNGQIFIERPGSRGTVYYPNGQIMAYNWGRGGNTLLWPNGNPATYSFWTVNEAWYYPTGHIITYLAGSAGERWFYPVDNLLGQVGQEMISANWGEYGERYQYMTFLEDGRVQMREARISGRLEFSDYDLLDVPGVLLTITRLHQAPDMARLFVPGDSSIAGAPW</sequence>
<dbReference type="RefSeq" id="WP_068810454.1">
    <property type="nucleotide sequence ID" value="NZ_BMIY01000009.1"/>
</dbReference>
<organism evidence="2 3">
    <name type="scientific">Pseudohongiella nitratireducens</name>
    <dbReference type="NCBI Taxonomy" id="1768907"/>
    <lineage>
        <taxon>Bacteria</taxon>
        <taxon>Pseudomonadati</taxon>
        <taxon>Pseudomonadota</taxon>
        <taxon>Gammaproteobacteria</taxon>
        <taxon>Pseudomonadales</taxon>
        <taxon>Pseudohongiellaceae</taxon>
        <taxon>Pseudohongiella</taxon>
    </lineage>
</organism>
<evidence type="ECO:0000256" key="1">
    <source>
        <dbReference type="SAM" id="SignalP"/>
    </source>
</evidence>
<name>A0A916QKE1_9GAMM</name>
<dbReference type="OrthoDB" id="7057456at2"/>
<comment type="caution">
    <text evidence="2">The sequence shown here is derived from an EMBL/GenBank/DDBJ whole genome shotgun (WGS) entry which is preliminary data.</text>
</comment>
<feature type="signal peptide" evidence="1">
    <location>
        <begin position="1"/>
        <end position="23"/>
    </location>
</feature>
<gene>
    <name evidence="2" type="ORF">GCM10011403_21460</name>
</gene>
<dbReference type="EMBL" id="BMIY01000009">
    <property type="protein sequence ID" value="GFZ78116.1"/>
    <property type="molecule type" value="Genomic_DNA"/>
</dbReference>
<dbReference type="AlphaFoldDB" id="A0A916QKE1"/>